<gene>
    <name evidence="2" type="ORF">KEG57_13985</name>
</gene>
<accession>A0A9X4AR05</accession>
<name>A0A9X4AR05_9BACT</name>
<evidence type="ECO:0000313" key="2">
    <source>
        <dbReference type="EMBL" id="MDC3981619.1"/>
    </source>
</evidence>
<proteinExistence type="predicted"/>
<dbReference type="InterPro" id="IPR021607">
    <property type="entry name" value="DUF3224"/>
</dbReference>
<reference evidence="2 3" key="1">
    <citation type="submission" date="2021-04" db="EMBL/GenBank/DDBJ databases">
        <title>Genome analysis of Polyangium sp.</title>
        <authorList>
            <person name="Li Y."/>
            <person name="Wang J."/>
        </authorList>
    </citation>
    <scope>NUCLEOTIDE SEQUENCE [LARGE SCALE GENOMIC DNA]</scope>
    <source>
        <strain evidence="2 3">SDU14</strain>
    </source>
</reference>
<dbReference type="Proteomes" id="UP001151081">
    <property type="component" value="Unassembled WGS sequence"/>
</dbReference>
<dbReference type="Gene3D" id="2.40.350.10">
    <property type="entry name" value="SO1590-like"/>
    <property type="match status" value="1"/>
</dbReference>
<feature type="region of interest" description="Disordered" evidence="1">
    <location>
        <begin position="1"/>
        <end position="24"/>
    </location>
</feature>
<organism evidence="2 3">
    <name type="scientific">Polyangium jinanense</name>
    <dbReference type="NCBI Taxonomy" id="2829994"/>
    <lineage>
        <taxon>Bacteria</taxon>
        <taxon>Pseudomonadati</taxon>
        <taxon>Myxococcota</taxon>
        <taxon>Polyangia</taxon>
        <taxon>Polyangiales</taxon>
        <taxon>Polyangiaceae</taxon>
        <taxon>Polyangium</taxon>
    </lineage>
</organism>
<dbReference type="Pfam" id="PF11528">
    <property type="entry name" value="DUF3224"/>
    <property type="match status" value="1"/>
</dbReference>
<dbReference type="EMBL" id="JAGTJJ010000005">
    <property type="protein sequence ID" value="MDC3981619.1"/>
    <property type="molecule type" value="Genomic_DNA"/>
</dbReference>
<dbReference type="SUPFAM" id="SSF159238">
    <property type="entry name" value="SO1590-like"/>
    <property type="match status" value="1"/>
</dbReference>
<sequence length="137" mass="14556">MNHKAQGRFDITRTAEPPYDTREGATLGRSRFDKRFEGGLVATSVVEMISAVSGVKGSAGYVAIERVEGTLDGRAGSFVLQHSGTMDRGAASLSLTVVPDTATGALTGLRGRMQIDIVGGEHRYTFDYEFLDAPAAS</sequence>
<evidence type="ECO:0000313" key="3">
    <source>
        <dbReference type="Proteomes" id="UP001151081"/>
    </source>
</evidence>
<protein>
    <submittedName>
        <fullName evidence="2">DUF3224 domain-containing protein</fullName>
    </submittedName>
</protein>
<comment type="caution">
    <text evidence="2">The sequence shown here is derived from an EMBL/GenBank/DDBJ whole genome shotgun (WGS) entry which is preliminary data.</text>
</comment>
<dbReference type="InterPro" id="IPR023159">
    <property type="entry name" value="SO1590-like_sf"/>
</dbReference>
<keyword evidence="3" id="KW-1185">Reference proteome</keyword>
<dbReference type="AlphaFoldDB" id="A0A9X4AR05"/>
<evidence type="ECO:0000256" key="1">
    <source>
        <dbReference type="SAM" id="MobiDB-lite"/>
    </source>
</evidence>
<dbReference type="RefSeq" id="WP_272420288.1">
    <property type="nucleotide sequence ID" value="NZ_JAGTJJ010000005.1"/>
</dbReference>